<reference evidence="1" key="1">
    <citation type="submission" date="2022-07" db="EMBL/GenBank/DDBJ databases">
        <title>Chromosome-level genome of Muraenolepis orangiensis.</title>
        <authorList>
            <person name="Kim J."/>
        </authorList>
    </citation>
    <scope>NUCLEOTIDE SEQUENCE</scope>
    <source>
        <strain evidence="1">KU_S4_2022</strain>
        <tissue evidence="1">Muscle</tissue>
    </source>
</reference>
<organism evidence="1 2">
    <name type="scientific">Muraenolepis orangiensis</name>
    <name type="common">Patagonian moray cod</name>
    <dbReference type="NCBI Taxonomy" id="630683"/>
    <lineage>
        <taxon>Eukaryota</taxon>
        <taxon>Metazoa</taxon>
        <taxon>Chordata</taxon>
        <taxon>Craniata</taxon>
        <taxon>Vertebrata</taxon>
        <taxon>Euteleostomi</taxon>
        <taxon>Actinopterygii</taxon>
        <taxon>Neopterygii</taxon>
        <taxon>Teleostei</taxon>
        <taxon>Neoteleostei</taxon>
        <taxon>Acanthomorphata</taxon>
        <taxon>Zeiogadaria</taxon>
        <taxon>Gadariae</taxon>
        <taxon>Gadiformes</taxon>
        <taxon>Muraenolepidoidei</taxon>
        <taxon>Muraenolepididae</taxon>
        <taxon>Muraenolepis</taxon>
    </lineage>
</organism>
<proteinExistence type="predicted"/>
<comment type="caution">
    <text evidence="1">The sequence shown here is derived from an EMBL/GenBank/DDBJ whole genome shotgun (WGS) entry which is preliminary data.</text>
</comment>
<gene>
    <name evidence="1" type="ORF">NHX12_009349</name>
</gene>
<sequence length="72" mass="7618">MEVTPDDAGDPVAQELYGRDVDPEVETPVCLICCICCPSGGPESYELERAASCCAFPFCLPSAMAQLGTAWS</sequence>
<dbReference type="EMBL" id="JANIIK010000114">
    <property type="protein sequence ID" value="KAJ3591404.1"/>
    <property type="molecule type" value="Genomic_DNA"/>
</dbReference>
<dbReference type="Proteomes" id="UP001148018">
    <property type="component" value="Unassembled WGS sequence"/>
</dbReference>
<dbReference type="AlphaFoldDB" id="A0A9Q0DN51"/>
<evidence type="ECO:0000313" key="1">
    <source>
        <dbReference type="EMBL" id="KAJ3591404.1"/>
    </source>
</evidence>
<name>A0A9Q0DN51_9TELE</name>
<evidence type="ECO:0000313" key="2">
    <source>
        <dbReference type="Proteomes" id="UP001148018"/>
    </source>
</evidence>
<accession>A0A9Q0DN51</accession>
<protein>
    <submittedName>
        <fullName evidence="1">Uncharacterized protein</fullName>
    </submittedName>
</protein>
<keyword evidence="2" id="KW-1185">Reference proteome</keyword>